<dbReference type="OrthoDB" id="6678638at2"/>
<reference evidence="2" key="1">
    <citation type="submission" date="2016-01" db="EMBL/GenBank/DDBJ databases">
        <title>Genome sequencing of Roseivirga ehrenbergii KMM 6017.</title>
        <authorList>
            <person name="Selvaratnam C."/>
            <person name="Thevarajoo S."/>
            <person name="Goh K.M."/>
            <person name="Ee R."/>
            <person name="Chan K.-G."/>
            <person name="Chong C.S."/>
        </authorList>
    </citation>
    <scope>NUCLEOTIDE SEQUENCE [LARGE SCALE GENOMIC DNA]</scope>
    <source>
        <strain evidence="2">KMM 6017</strain>
    </source>
</reference>
<organism evidence="2 3">
    <name type="scientific">Roseivirga ehrenbergii (strain DSM 102268 / JCM 13514 / KCTC 12282 / NCIMB 14502 / KMM 6017)</name>
    <dbReference type="NCBI Taxonomy" id="279360"/>
    <lineage>
        <taxon>Bacteria</taxon>
        <taxon>Pseudomonadati</taxon>
        <taxon>Bacteroidota</taxon>
        <taxon>Cytophagia</taxon>
        <taxon>Cytophagales</taxon>
        <taxon>Roseivirgaceae</taxon>
        <taxon>Roseivirga</taxon>
    </lineage>
</organism>
<dbReference type="Pfam" id="PF16872">
    <property type="entry name" value="putAbiC"/>
    <property type="match status" value="1"/>
</dbReference>
<dbReference type="InterPro" id="IPR031709">
    <property type="entry name" value="PutAbiC"/>
</dbReference>
<dbReference type="RefSeq" id="WP_062594043.1">
    <property type="nucleotide sequence ID" value="NZ_LQZQ01000051.1"/>
</dbReference>
<accession>A0A150WYK0</accession>
<protein>
    <recommendedName>
        <fullName evidence="4">Phage abortive infection protein</fullName>
    </recommendedName>
</protein>
<name>A0A150WYK0_ROSEK</name>
<dbReference type="Proteomes" id="UP000075583">
    <property type="component" value="Unassembled WGS sequence"/>
</dbReference>
<evidence type="ECO:0000313" key="3">
    <source>
        <dbReference type="Proteomes" id="UP000075583"/>
    </source>
</evidence>
<keyword evidence="1" id="KW-0812">Transmembrane</keyword>
<keyword evidence="3" id="KW-1185">Reference proteome</keyword>
<feature type="transmembrane region" description="Helical" evidence="1">
    <location>
        <begin position="53"/>
        <end position="72"/>
    </location>
</feature>
<evidence type="ECO:0008006" key="4">
    <source>
        <dbReference type="Google" id="ProtNLM"/>
    </source>
</evidence>
<dbReference type="STRING" id="279360.MB14_11335"/>
<comment type="caution">
    <text evidence="2">The sequence shown here is derived from an EMBL/GenBank/DDBJ whole genome shotgun (WGS) entry which is preliminary data.</text>
</comment>
<evidence type="ECO:0000313" key="2">
    <source>
        <dbReference type="EMBL" id="KYG71362.1"/>
    </source>
</evidence>
<gene>
    <name evidence="2" type="ORF">MB14_11335</name>
</gene>
<keyword evidence="1" id="KW-0472">Membrane</keyword>
<dbReference type="EMBL" id="LQZQ01000051">
    <property type="protein sequence ID" value="KYG71362.1"/>
    <property type="molecule type" value="Genomic_DNA"/>
</dbReference>
<feature type="transmembrane region" description="Helical" evidence="1">
    <location>
        <begin position="12"/>
        <end position="33"/>
    </location>
</feature>
<dbReference type="AlphaFoldDB" id="A0A150WYK0"/>
<keyword evidence="1" id="KW-1133">Transmembrane helix</keyword>
<proteinExistence type="predicted"/>
<evidence type="ECO:0000256" key="1">
    <source>
        <dbReference type="SAM" id="Phobius"/>
    </source>
</evidence>
<sequence>MKIKSQREFKIILGSLYVIAAIFIITYIIALSIKLDPTSASTAGSIGDTIGGLASPFIGTMGVILTFLAFWVQFEANQSQREDIRRERFENKFYELLRLHKENVNEIEITDTDKKGRVCFESFLKEYAGIYTIIDIVNASKNKLDKLDKEDISEQAYELFFFGITNKTTSKYSERNHKGPYLIDEFVLELIKSAAIRWGKDYYPPLGTDPLQYYFANTPNLRFNYTPFQGQSSNLGHYYRHIYQILKFVHSNHELSVSEKKNYIKVLRAQLSNFEQALLYLNSLWGPGKRMWFDRDEKTGYEARYLIDYKLIKNLPLHLVDFAIEPQVKYKKELKKAYPDKDESWLNETTFYAFEELENLMPY</sequence>